<dbReference type="EMBL" id="LR796150">
    <property type="protein sequence ID" value="CAB4121606.1"/>
    <property type="molecule type" value="Genomic_DNA"/>
</dbReference>
<name>A0A6J5KKE2_9CAUD</name>
<reference evidence="1" key="1">
    <citation type="submission" date="2020-04" db="EMBL/GenBank/DDBJ databases">
        <authorList>
            <person name="Chiriac C."/>
            <person name="Salcher M."/>
            <person name="Ghai R."/>
            <person name="Kavagutti S V."/>
        </authorList>
    </citation>
    <scope>NUCLEOTIDE SEQUENCE</scope>
</reference>
<organism evidence="1">
    <name type="scientific">uncultured Caudovirales phage</name>
    <dbReference type="NCBI Taxonomy" id="2100421"/>
    <lineage>
        <taxon>Viruses</taxon>
        <taxon>Duplodnaviria</taxon>
        <taxon>Heunggongvirae</taxon>
        <taxon>Uroviricota</taxon>
        <taxon>Caudoviricetes</taxon>
        <taxon>Peduoviridae</taxon>
        <taxon>Maltschvirus</taxon>
        <taxon>Maltschvirus maltsch</taxon>
    </lineage>
</organism>
<gene>
    <name evidence="1" type="ORF">UFOVP15_44</name>
</gene>
<accession>A0A6J5KKE2</accession>
<sequence>MTDQQKVWEALRAIYGMDLTAATLVVLTKDGKTAVKFQTIYFPQQETEK</sequence>
<protein>
    <submittedName>
        <fullName evidence="1">Uncharacterized protein</fullName>
    </submittedName>
</protein>
<evidence type="ECO:0000313" key="1">
    <source>
        <dbReference type="EMBL" id="CAB4121606.1"/>
    </source>
</evidence>
<proteinExistence type="predicted"/>